<name>A0A6A6BL71_9PEZI</name>
<dbReference type="GeneID" id="54296333"/>
<dbReference type="GO" id="GO:0000171">
    <property type="term" value="F:ribonuclease MRP activity"/>
    <property type="evidence" value="ECO:0007669"/>
    <property type="project" value="TreeGrafter"/>
</dbReference>
<accession>A0A6A6BL71</accession>
<evidence type="ECO:0000313" key="2">
    <source>
        <dbReference type="EMBL" id="KAF2144133.1"/>
    </source>
</evidence>
<dbReference type="OrthoDB" id="20109at2759"/>
<dbReference type="GO" id="GO:0004526">
    <property type="term" value="F:ribonuclease P activity"/>
    <property type="evidence" value="ECO:0007669"/>
    <property type="project" value="TreeGrafter"/>
</dbReference>
<dbReference type="GO" id="GO:0005655">
    <property type="term" value="C:nucleolar ribonuclease P complex"/>
    <property type="evidence" value="ECO:0007669"/>
    <property type="project" value="TreeGrafter"/>
</dbReference>
<dbReference type="RefSeq" id="XP_033399845.1">
    <property type="nucleotide sequence ID" value="XM_033538837.1"/>
</dbReference>
<dbReference type="Proteomes" id="UP000799438">
    <property type="component" value="Unassembled WGS sequence"/>
</dbReference>
<evidence type="ECO:0000313" key="3">
    <source>
        <dbReference type="Proteomes" id="UP000799438"/>
    </source>
</evidence>
<evidence type="ECO:0000256" key="1">
    <source>
        <dbReference type="SAM" id="MobiDB-lite"/>
    </source>
</evidence>
<protein>
    <submittedName>
        <fullName evidence="2">Uncharacterized protein</fullName>
    </submittedName>
</protein>
<dbReference type="InterPro" id="IPR013241">
    <property type="entry name" value="RNase_P_Pop3"/>
</dbReference>
<dbReference type="GO" id="GO:0000172">
    <property type="term" value="C:ribonuclease MRP complex"/>
    <property type="evidence" value="ECO:0007669"/>
    <property type="project" value="TreeGrafter"/>
</dbReference>
<proteinExistence type="predicted"/>
<feature type="region of interest" description="Disordered" evidence="1">
    <location>
        <begin position="247"/>
        <end position="266"/>
    </location>
</feature>
<dbReference type="GO" id="GO:0006364">
    <property type="term" value="P:rRNA processing"/>
    <property type="evidence" value="ECO:0007669"/>
    <property type="project" value="InterPro"/>
</dbReference>
<organism evidence="2 3">
    <name type="scientific">Aplosporella prunicola CBS 121167</name>
    <dbReference type="NCBI Taxonomy" id="1176127"/>
    <lineage>
        <taxon>Eukaryota</taxon>
        <taxon>Fungi</taxon>
        <taxon>Dikarya</taxon>
        <taxon>Ascomycota</taxon>
        <taxon>Pezizomycotina</taxon>
        <taxon>Dothideomycetes</taxon>
        <taxon>Dothideomycetes incertae sedis</taxon>
        <taxon>Botryosphaeriales</taxon>
        <taxon>Aplosporellaceae</taxon>
        <taxon>Aplosporella</taxon>
    </lineage>
</organism>
<dbReference type="EMBL" id="ML995480">
    <property type="protein sequence ID" value="KAF2144133.1"/>
    <property type="molecule type" value="Genomic_DNA"/>
</dbReference>
<feature type="region of interest" description="Disordered" evidence="1">
    <location>
        <begin position="50"/>
        <end position="90"/>
    </location>
</feature>
<dbReference type="AlphaFoldDB" id="A0A6A6BL71"/>
<gene>
    <name evidence="2" type="ORF">K452DRAFT_267305</name>
</gene>
<dbReference type="GO" id="GO:0034965">
    <property type="term" value="P:intronic box C/D snoRNA processing"/>
    <property type="evidence" value="ECO:0007669"/>
    <property type="project" value="TreeGrafter"/>
</dbReference>
<reference evidence="2" key="1">
    <citation type="journal article" date="2020" name="Stud. Mycol.">
        <title>101 Dothideomycetes genomes: a test case for predicting lifestyles and emergence of pathogens.</title>
        <authorList>
            <person name="Haridas S."/>
            <person name="Albert R."/>
            <person name="Binder M."/>
            <person name="Bloem J."/>
            <person name="Labutti K."/>
            <person name="Salamov A."/>
            <person name="Andreopoulos B."/>
            <person name="Baker S."/>
            <person name="Barry K."/>
            <person name="Bills G."/>
            <person name="Bluhm B."/>
            <person name="Cannon C."/>
            <person name="Castanera R."/>
            <person name="Culley D."/>
            <person name="Daum C."/>
            <person name="Ezra D."/>
            <person name="Gonzalez J."/>
            <person name="Henrissat B."/>
            <person name="Kuo A."/>
            <person name="Liang C."/>
            <person name="Lipzen A."/>
            <person name="Lutzoni F."/>
            <person name="Magnuson J."/>
            <person name="Mondo S."/>
            <person name="Nolan M."/>
            <person name="Ohm R."/>
            <person name="Pangilinan J."/>
            <person name="Park H.-J."/>
            <person name="Ramirez L."/>
            <person name="Alfaro M."/>
            <person name="Sun H."/>
            <person name="Tritt A."/>
            <person name="Yoshinaga Y."/>
            <person name="Zwiers L.-H."/>
            <person name="Turgeon B."/>
            <person name="Goodwin S."/>
            <person name="Spatafora J."/>
            <person name="Crous P."/>
            <person name="Grigoriev I."/>
        </authorList>
    </citation>
    <scope>NUCLEOTIDE SEQUENCE</scope>
    <source>
        <strain evidence="2">CBS 121167</strain>
    </source>
</reference>
<dbReference type="PANTHER" id="PTHR28272">
    <property type="entry name" value="RIBONUCLEASES P/MRP PROTEIN SUBUNIT POP3"/>
    <property type="match status" value="1"/>
</dbReference>
<dbReference type="GO" id="GO:0008033">
    <property type="term" value="P:tRNA processing"/>
    <property type="evidence" value="ECO:0007669"/>
    <property type="project" value="InterPro"/>
</dbReference>
<dbReference type="PANTHER" id="PTHR28272:SF1">
    <property type="entry name" value="RIBONUCLEASES P_MRP PROTEIN SUBUNIT POP3"/>
    <property type="match status" value="1"/>
</dbReference>
<dbReference type="Pfam" id="PF08228">
    <property type="entry name" value="RNase_P_pop3"/>
    <property type="match status" value="1"/>
</dbReference>
<dbReference type="GO" id="GO:0005829">
    <property type="term" value="C:cytosol"/>
    <property type="evidence" value="ECO:0007669"/>
    <property type="project" value="TreeGrafter"/>
</dbReference>
<sequence>MQAKPAKSGKTVFKLDSPYTAVSWPQLSTSDHDVMLEMLVNLLSPIGHHRSLHVTPSQGKRSKKRKRHDDAGAATSDPVPAPPMPDISKSITVGINSTTRHLEQLAAARAPPALRPQGGNEHKEIGDAPALSNLAILFLLKPPNDITYAHLPLLSQAASSTLPAATATRLVPLKASSEQKLASALGLPRVGVVGVMEGAPGAAPLLDYVRAHLAAVEVPWIREAKNAQYLDVNIQAVSTGAGTPLEVRAKEKQGGKKSGREPKAVS</sequence>
<keyword evidence="3" id="KW-1185">Reference proteome</keyword>